<reference evidence="1 2" key="1">
    <citation type="submission" date="2015-01" db="EMBL/GenBank/DDBJ databases">
        <title>Evolution of Trichinella species and genotypes.</title>
        <authorList>
            <person name="Korhonen P.K."/>
            <person name="Edoardo P."/>
            <person name="Giuseppe L.R."/>
            <person name="Gasser R.B."/>
        </authorList>
    </citation>
    <scope>NUCLEOTIDE SEQUENCE [LARGE SCALE GENOMIC DNA]</scope>
    <source>
        <strain evidence="1">ISS470</strain>
    </source>
</reference>
<name>A0A0V1F6D3_TRIPS</name>
<comment type="caution">
    <text evidence="1">The sequence shown here is derived from an EMBL/GenBank/DDBJ whole genome shotgun (WGS) entry which is preliminary data.</text>
</comment>
<dbReference type="AlphaFoldDB" id="A0A0V1F6D3"/>
<evidence type="ECO:0000313" key="2">
    <source>
        <dbReference type="Proteomes" id="UP000054995"/>
    </source>
</evidence>
<gene>
    <name evidence="1" type="ORF">T4D_9727</name>
</gene>
<protein>
    <submittedName>
        <fullName evidence="1">Uncharacterized protein</fullName>
    </submittedName>
</protein>
<proteinExistence type="predicted"/>
<keyword evidence="2" id="KW-1185">Reference proteome</keyword>
<sequence>MPACLFYIPQLATFSKSLVSVFTNFMILPVPCVILHQLYHSNAIAVAVALSVSDRFLPQYAGV</sequence>
<dbReference type="EMBL" id="JYDT01000213">
    <property type="protein sequence ID" value="KRY81636.1"/>
    <property type="molecule type" value="Genomic_DNA"/>
</dbReference>
<dbReference type="Proteomes" id="UP000054995">
    <property type="component" value="Unassembled WGS sequence"/>
</dbReference>
<organism evidence="1 2">
    <name type="scientific">Trichinella pseudospiralis</name>
    <name type="common">Parasitic roundworm</name>
    <dbReference type="NCBI Taxonomy" id="6337"/>
    <lineage>
        <taxon>Eukaryota</taxon>
        <taxon>Metazoa</taxon>
        <taxon>Ecdysozoa</taxon>
        <taxon>Nematoda</taxon>
        <taxon>Enoplea</taxon>
        <taxon>Dorylaimia</taxon>
        <taxon>Trichinellida</taxon>
        <taxon>Trichinellidae</taxon>
        <taxon>Trichinella</taxon>
    </lineage>
</organism>
<accession>A0A0V1F6D3</accession>
<evidence type="ECO:0000313" key="1">
    <source>
        <dbReference type="EMBL" id="KRY81636.1"/>
    </source>
</evidence>